<feature type="signal peptide" evidence="1">
    <location>
        <begin position="1"/>
        <end position="21"/>
    </location>
</feature>
<organism evidence="2 3">
    <name type="scientific">Vibrio ponticus</name>
    <dbReference type="NCBI Taxonomy" id="265668"/>
    <lineage>
        <taxon>Bacteria</taxon>
        <taxon>Pseudomonadati</taxon>
        <taxon>Pseudomonadota</taxon>
        <taxon>Gammaproteobacteria</taxon>
        <taxon>Vibrionales</taxon>
        <taxon>Vibrionaceae</taxon>
        <taxon>Vibrio</taxon>
    </lineage>
</organism>
<dbReference type="PIRSF" id="PIRSF028299">
    <property type="entry name" value="UCP028299"/>
    <property type="match status" value="1"/>
</dbReference>
<sequence length="118" mass="13424">MKSLTTIAGLLALTVASSVYAGGYHWQSKVTKIEGDVVHSKQAAYDEGLNMINDYRNKSSRELRNEFSSAFDYVDRNSFTITDTKVTVDEFLQDNGNIAYQPVLDVRYEYRKREPGSR</sequence>
<dbReference type="Proteomes" id="UP000278792">
    <property type="component" value="Unassembled WGS sequence"/>
</dbReference>
<dbReference type="EMBL" id="RKIK01000022">
    <property type="protein sequence ID" value="ROV60358.1"/>
    <property type="molecule type" value="Genomic_DNA"/>
</dbReference>
<gene>
    <name evidence="2" type="ORF">EGH82_09405</name>
</gene>
<proteinExistence type="predicted"/>
<protein>
    <submittedName>
        <fullName evidence="2">DUF3316 domain-containing protein</fullName>
    </submittedName>
</protein>
<feature type="chain" id="PRO_5018182646" evidence="1">
    <location>
        <begin position="22"/>
        <end position="118"/>
    </location>
</feature>
<evidence type="ECO:0000313" key="3">
    <source>
        <dbReference type="Proteomes" id="UP000278792"/>
    </source>
</evidence>
<dbReference type="Pfam" id="PF11777">
    <property type="entry name" value="DUF3316"/>
    <property type="match status" value="1"/>
</dbReference>
<dbReference type="AlphaFoldDB" id="A0A3N3E1H2"/>
<accession>A0A3N3E1H2</accession>
<evidence type="ECO:0000256" key="1">
    <source>
        <dbReference type="SAM" id="SignalP"/>
    </source>
</evidence>
<evidence type="ECO:0000313" key="2">
    <source>
        <dbReference type="EMBL" id="ROV60358.1"/>
    </source>
</evidence>
<dbReference type="RefSeq" id="WP_123781878.1">
    <property type="nucleotide sequence ID" value="NZ_RKIK01000022.1"/>
</dbReference>
<name>A0A3N3E1H2_9VIBR</name>
<keyword evidence="1" id="KW-0732">Signal</keyword>
<reference evidence="2 3" key="1">
    <citation type="submission" date="2018-11" db="EMBL/GenBank/DDBJ databases">
        <title>Vibrio ponticus strain CAIM 1751 pathogenic for the snapper Lutjanus guttatus.</title>
        <authorList>
            <person name="Soto-Rodriguez S."/>
            <person name="Lozano-Olvera R."/>
            <person name="Gomez-Gil B."/>
        </authorList>
    </citation>
    <scope>NUCLEOTIDE SEQUENCE [LARGE SCALE GENOMIC DNA]</scope>
    <source>
        <strain evidence="2 3">CAIM 1751</strain>
    </source>
</reference>
<dbReference type="InterPro" id="IPR016879">
    <property type="entry name" value="UCP028299"/>
</dbReference>
<comment type="caution">
    <text evidence="2">The sequence shown here is derived from an EMBL/GenBank/DDBJ whole genome shotgun (WGS) entry which is preliminary data.</text>
</comment>